<dbReference type="InterPro" id="IPR006179">
    <property type="entry name" value="5_nucleotidase/apyrase"/>
</dbReference>
<evidence type="ECO:0000256" key="1">
    <source>
        <dbReference type="ARBA" id="ARBA00022729"/>
    </source>
</evidence>
<evidence type="ECO:0000256" key="2">
    <source>
        <dbReference type="RuleBase" id="RU362119"/>
    </source>
</evidence>
<dbReference type="Proteomes" id="UP000095350">
    <property type="component" value="Unassembled WGS sequence"/>
</dbReference>
<dbReference type="AlphaFoldDB" id="A0A173S5Z7"/>
<dbReference type="Gene3D" id="3.90.780.10">
    <property type="entry name" value="5'-Nucleotidase, C-terminal domain"/>
    <property type="match status" value="1"/>
</dbReference>
<evidence type="ECO:0000259" key="5">
    <source>
        <dbReference type="Pfam" id="PF02872"/>
    </source>
</evidence>
<evidence type="ECO:0000259" key="4">
    <source>
        <dbReference type="Pfam" id="PF00149"/>
    </source>
</evidence>
<dbReference type="SUPFAM" id="SSF55816">
    <property type="entry name" value="5'-nucleotidase (syn. UDP-sugar hydrolase), C-terminal domain"/>
    <property type="match status" value="1"/>
</dbReference>
<dbReference type="InterPro" id="IPR004843">
    <property type="entry name" value="Calcineurin-like_PHP"/>
</dbReference>
<dbReference type="GO" id="GO:0016787">
    <property type="term" value="F:hydrolase activity"/>
    <property type="evidence" value="ECO:0007669"/>
    <property type="project" value="UniProtKB-KW"/>
</dbReference>
<keyword evidence="2" id="KW-0378">Hydrolase</keyword>
<keyword evidence="3" id="KW-0472">Membrane</keyword>
<keyword evidence="3" id="KW-1133">Transmembrane helix</keyword>
<dbReference type="GO" id="GO:0009166">
    <property type="term" value="P:nucleotide catabolic process"/>
    <property type="evidence" value="ECO:0007669"/>
    <property type="project" value="InterPro"/>
</dbReference>
<sequence>MLREKIKNWKMELAAVLVFVLVLGMTGLSGSVKAADQTDLKTIDIMFVHDTHSHLNSFSTVVDEKQEMIGGFARIKTLIDEQKEKDPDTLVVDGGDFSMGTLVQTVFETQAAEIRMLGALGCEATTLGNHEFDYRSKGLAKMLETAAESGDTVPELLVCNINWDAMEQQGFSEGQQQIRDAFTEYGVKDYVMVQKGDVRVALLGVFGKDALACAPTCELQFTDPVEAVKKTVAEIKKNEDADIIVCLSHSGTSEDESKSEDEILAKKVPDLDVIVSAHTHTKLDEPIVHGDTYIVSAGEYGKYLGSLSLEQKDDGRWNMKEYKLTSIETDIAENAATQEEINSFMATVDTDYLAQFGFTREQVLAENDVAFDSLEDLYNIHTEHNLGDLIADAYAYAVTNSTDYNGTPVDVAIAPSGTIRDTYTKGNITVEDVFNSFSLGIGADGVPGYPLIEAYLTGKELKTVAEIDASVSDLMTSARLYMYGLQFTYNPHRMILNRVTDVYLLDADGNRRELEDDKLYRVVADLYSGQMLSAVTKTSYGLLSVVPKKADGTPIENFEDVILTDNGGELKAWTAIAHYMESFPDENGDGIADIPQYYAGLHERKVVDDSANLIKLIKNPNKYAVMIAGVVLIVILLVVLLIRLVLKLVKYQTGKRRSGSKAGEEP</sequence>
<dbReference type="InterPro" id="IPR008334">
    <property type="entry name" value="5'-Nucleotdase_C"/>
</dbReference>
<accession>A0A173S5Z7</accession>
<feature type="domain" description="5'-Nucleotidase C-terminal" evidence="5">
    <location>
        <begin position="381"/>
        <end position="528"/>
    </location>
</feature>
<dbReference type="RefSeq" id="WP_055193374.1">
    <property type="nucleotide sequence ID" value="NZ_CABIYH010000005.1"/>
</dbReference>
<keyword evidence="3" id="KW-0812">Transmembrane</keyword>
<evidence type="ECO:0000313" key="6">
    <source>
        <dbReference type="EMBL" id="CUM85386.1"/>
    </source>
</evidence>
<organism evidence="6 7">
    <name type="scientific">Roseburia intestinalis</name>
    <dbReference type="NCBI Taxonomy" id="166486"/>
    <lineage>
        <taxon>Bacteria</taxon>
        <taxon>Bacillati</taxon>
        <taxon>Bacillota</taxon>
        <taxon>Clostridia</taxon>
        <taxon>Lachnospirales</taxon>
        <taxon>Lachnospiraceae</taxon>
        <taxon>Roseburia</taxon>
    </lineage>
</organism>
<name>A0A173S5Z7_9FIRM</name>
<proteinExistence type="inferred from homology"/>
<dbReference type="InterPro" id="IPR036907">
    <property type="entry name" value="5'-Nucleotdase_C_sf"/>
</dbReference>
<dbReference type="GO" id="GO:0030288">
    <property type="term" value="C:outer membrane-bounded periplasmic space"/>
    <property type="evidence" value="ECO:0007669"/>
    <property type="project" value="TreeGrafter"/>
</dbReference>
<feature type="domain" description="Calcineurin-like phosphoesterase" evidence="4">
    <location>
        <begin position="45"/>
        <end position="281"/>
    </location>
</feature>
<dbReference type="SUPFAM" id="SSF56300">
    <property type="entry name" value="Metallo-dependent phosphatases"/>
    <property type="match status" value="1"/>
</dbReference>
<dbReference type="Pfam" id="PF02872">
    <property type="entry name" value="5_nucleotid_C"/>
    <property type="match status" value="1"/>
</dbReference>
<dbReference type="CDD" id="cd00845">
    <property type="entry name" value="MPP_UshA_N_like"/>
    <property type="match status" value="1"/>
</dbReference>
<dbReference type="STRING" id="166486.ERS852572_00785"/>
<reference evidence="6 7" key="1">
    <citation type="submission" date="2015-09" db="EMBL/GenBank/DDBJ databases">
        <authorList>
            <consortium name="Pathogen Informatics"/>
        </authorList>
    </citation>
    <scope>NUCLEOTIDE SEQUENCE [LARGE SCALE GENOMIC DNA]</scope>
    <source>
        <strain evidence="6 7">2789STDY5834960</strain>
    </source>
</reference>
<protein>
    <submittedName>
        <fullName evidence="6">Trifunctional nucleotide phosphoesterase protein YfkN</fullName>
    </submittedName>
</protein>
<keyword evidence="1" id="KW-0732">Signal</keyword>
<dbReference type="GO" id="GO:0000166">
    <property type="term" value="F:nucleotide binding"/>
    <property type="evidence" value="ECO:0007669"/>
    <property type="project" value="UniProtKB-KW"/>
</dbReference>
<dbReference type="Pfam" id="PF00149">
    <property type="entry name" value="Metallophos"/>
    <property type="match status" value="1"/>
</dbReference>
<dbReference type="EMBL" id="CYXZ01000005">
    <property type="protein sequence ID" value="CUM85386.1"/>
    <property type="molecule type" value="Genomic_DNA"/>
</dbReference>
<dbReference type="PANTHER" id="PTHR11575">
    <property type="entry name" value="5'-NUCLEOTIDASE-RELATED"/>
    <property type="match status" value="1"/>
</dbReference>
<keyword evidence="2" id="KW-0547">Nucleotide-binding</keyword>
<feature type="transmembrane region" description="Helical" evidence="3">
    <location>
        <begin position="623"/>
        <end position="646"/>
    </location>
</feature>
<evidence type="ECO:0000256" key="3">
    <source>
        <dbReference type="SAM" id="Phobius"/>
    </source>
</evidence>
<dbReference type="PANTHER" id="PTHR11575:SF24">
    <property type="entry name" value="5'-NUCLEOTIDASE"/>
    <property type="match status" value="1"/>
</dbReference>
<comment type="similarity">
    <text evidence="2">Belongs to the 5'-nucleotidase family.</text>
</comment>
<dbReference type="InterPro" id="IPR029052">
    <property type="entry name" value="Metallo-depent_PP-like"/>
</dbReference>
<evidence type="ECO:0000313" key="7">
    <source>
        <dbReference type="Proteomes" id="UP000095350"/>
    </source>
</evidence>
<dbReference type="OrthoDB" id="9800780at2"/>
<dbReference type="PaxDb" id="166486-ERS852572_00785"/>
<gene>
    <name evidence="6" type="primary">yfkN_1</name>
    <name evidence="6" type="ORF">ERS852572_00785</name>
</gene>
<dbReference type="Gene3D" id="3.60.21.10">
    <property type="match status" value="1"/>
</dbReference>
<dbReference type="PRINTS" id="PR01607">
    <property type="entry name" value="APYRASEFAMLY"/>
</dbReference>